<protein>
    <submittedName>
        <fullName evidence="1">Uncharacterized protein</fullName>
    </submittedName>
</protein>
<sequence>MPRAGHGVATEERRLNAGLQTLPSGLSAFPVARQSAFHRSINQKMPELWSDFSDRGLPQARAGPHERIDKYHGDHDMSRTSAPLSSRPGKVVFVGLAEFDMDGRVYTAGEMDRMMMIAASQKYPCSRPATFDEYAERCILGVPDRNRSGRDVVFVGPGATGCELFHTNTLGVQKAVVPPGDMFDGTWGTASLYGRKCILCVCPVQRLKKQQSLMQFGLARTTLGKSGRLRRAGSLASLTDKTQWTTSNFGGSTHQARMARAVSSLKRAAPFAGRKLM</sequence>
<dbReference type="Proteomes" id="UP001178507">
    <property type="component" value="Unassembled WGS sequence"/>
</dbReference>
<dbReference type="EMBL" id="CAUJNA010003362">
    <property type="protein sequence ID" value="CAJ1400179.1"/>
    <property type="molecule type" value="Genomic_DNA"/>
</dbReference>
<evidence type="ECO:0000313" key="1">
    <source>
        <dbReference type="EMBL" id="CAJ1400179.1"/>
    </source>
</evidence>
<gene>
    <name evidence="1" type="ORF">EVOR1521_LOCUS23581</name>
</gene>
<dbReference type="AlphaFoldDB" id="A0AA36J7Z1"/>
<proteinExistence type="predicted"/>
<organism evidence="1 2">
    <name type="scientific">Effrenium voratum</name>
    <dbReference type="NCBI Taxonomy" id="2562239"/>
    <lineage>
        <taxon>Eukaryota</taxon>
        <taxon>Sar</taxon>
        <taxon>Alveolata</taxon>
        <taxon>Dinophyceae</taxon>
        <taxon>Suessiales</taxon>
        <taxon>Symbiodiniaceae</taxon>
        <taxon>Effrenium</taxon>
    </lineage>
</organism>
<comment type="caution">
    <text evidence="1">The sequence shown here is derived from an EMBL/GenBank/DDBJ whole genome shotgun (WGS) entry which is preliminary data.</text>
</comment>
<reference evidence="1" key="1">
    <citation type="submission" date="2023-08" db="EMBL/GenBank/DDBJ databases">
        <authorList>
            <person name="Chen Y."/>
            <person name="Shah S."/>
            <person name="Dougan E. K."/>
            <person name="Thang M."/>
            <person name="Chan C."/>
        </authorList>
    </citation>
    <scope>NUCLEOTIDE SEQUENCE</scope>
</reference>
<accession>A0AA36J7Z1</accession>
<name>A0AA36J7Z1_9DINO</name>
<keyword evidence="2" id="KW-1185">Reference proteome</keyword>
<evidence type="ECO:0000313" key="2">
    <source>
        <dbReference type="Proteomes" id="UP001178507"/>
    </source>
</evidence>